<dbReference type="Proteomes" id="UP001359559">
    <property type="component" value="Unassembled WGS sequence"/>
</dbReference>
<keyword evidence="3" id="KW-1185">Reference proteome</keyword>
<keyword evidence="1" id="KW-0812">Transmembrane</keyword>
<keyword evidence="1" id="KW-1133">Transmembrane helix</keyword>
<reference evidence="2 3" key="1">
    <citation type="submission" date="2024-01" db="EMBL/GenBank/DDBJ databases">
        <title>The genomes of 5 underutilized Papilionoideae crops provide insights into root nodulation and disease resistance.</title>
        <authorList>
            <person name="Yuan L."/>
        </authorList>
    </citation>
    <scope>NUCLEOTIDE SEQUENCE [LARGE SCALE GENOMIC DNA]</scope>
    <source>
        <strain evidence="2">LY-2023</strain>
        <tissue evidence="2">Leaf</tissue>
    </source>
</reference>
<name>A0AAN9JSE0_CLITE</name>
<protein>
    <submittedName>
        <fullName evidence="2">Uncharacterized protein</fullName>
    </submittedName>
</protein>
<dbReference type="AlphaFoldDB" id="A0AAN9JSE0"/>
<organism evidence="2 3">
    <name type="scientific">Clitoria ternatea</name>
    <name type="common">Butterfly pea</name>
    <dbReference type="NCBI Taxonomy" id="43366"/>
    <lineage>
        <taxon>Eukaryota</taxon>
        <taxon>Viridiplantae</taxon>
        <taxon>Streptophyta</taxon>
        <taxon>Embryophyta</taxon>
        <taxon>Tracheophyta</taxon>
        <taxon>Spermatophyta</taxon>
        <taxon>Magnoliopsida</taxon>
        <taxon>eudicotyledons</taxon>
        <taxon>Gunneridae</taxon>
        <taxon>Pentapetalae</taxon>
        <taxon>rosids</taxon>
        <taxon>fabids</taxon>
        <taxon>Fabales</taxon>
        <taxon>Fabaceae</taxon>
        <taxon>Papilionoideae</taxon>
        <taxon>50 kb inversion clade</taxon>
        <taxon>NPAAA clade</taxon>
        <taxon>indigoferoid/millettioid clade</taxon>
        <taxon>Phaseoleae</taxon>
        <taxon>Clitoria</taxon>
    </lineage>
</organism>
<gene>
    <name evidence="2" type="ORF">RJT34_14125</name>
</gene>
<proteinExistence type="predicted"/>
<accession>A0AAN9JSE0</accession>
<evidence type="ECO:0000256" key="1">
    <source>
        <dbReference type="SAM" id="Phobius"/>
    </source>
</evidence>
<sequence>MPGYRLSCEMHICIPQVSLLFVWDGTKLKPYKKHGSLHEAKGIMVKEHTSHSSPVLASGCFLFSLVVSFGFCVRYSSSQS</sequence>
<feature type="transmembrane region" description="Helical" evidence="1">
    <location>
        <begin position="55"/>
        <end position="75"/>
    </location>
</feature>
<evidence type="ECO:0000313" key="2">
    <source>
        <dbReference type="EMBL" id="KAK7303223.1"/>
    </source>
</evidence>
<comment type="caution">
    <text evidence="2">The sequence shown here is derived from an EMBL/GenBank/DDBJ whole genome shotgun (WGS) entry which is preliminary data.</text>
</comment>
<keyword evidence="1" id="KW-0472">Membrane</keyword>
<dbReference type="EMBL" id="JAYKXN010000003">
    <property type="protein sequence ID" value="KAK7303223.1"/>
    <property type="molecule type" value="Genomic_DNA"/>
</dbReference>
<evidence type="ECO:0000313" key="3">
    <source>
        <dbReference type="Proteomes" id="UP001359559"/>
    </source>
</evidence>